<keyword evidence="2 7" id="KW-0812">Transmembrane</keyword>
<evidence type="ECO:0000313" key="10">
    <source>
        <dbReference type="Proteomes" id="UP000254208"/>
    </source>
</evidence>
<evidence type="ECO:0000256" key="5">
    <source>
        <dbReference type="ARBA" id="ARBA00022989"/>
    </source>
</evidence>
<feature type="transmembrane region" description="Helical" evidence="7">
    <location>
        <begin position="236"/>
        <end position="256"/>
    </location>
</feature>
<evidence type="ECO:0000256" key="4">
    <source>
        <dbReference type="ARBA" id="ARBA00022840"/>
    </source>
</evidence>
<dbReference type="GO" id="GO:0005886">
    <property type="term" value="C:plasma membrane"/>
    <property type="evidence" value="ECO:0007669"/>
    <property type="project" value="UniProtKB-SubCell"/>
</dbReference>
<proteinExistence type="predicted"/>
<keyword evidence="6 7" id="KW-0472">Membrane</keyword>
<evidence type="ECO:0000313" key="9">
    <source>
        <dbReference type="EMBL" id="SUC29550.1"/>
    </source>
</evidence>
<feature type="transmembrane region" description="Helical" evidence="7">
    <location>
        <begin position="262"/>
        <end position="279"/>
    </location>
</feature>
<dbReference type="InterPro" id="IPR027417">
    <property type="entry name" value="P-loop_NTPase"/>
</dbReference>
<reference evidence="9 10" key="1">
    <citation type="submission" date="2018-06" db="EMBL/GenBank/DDBJ databases">
        <authorList>
            <consortium name="Pathogen Informatics"/>
            <person name="Doyle S."/>
        </authorList>
    </citation>
    <scope>NUCLEOTIDE SEQUENCE [LARGE SCALE GENOMIC DNA]</scope>
    <source>
        <strain evidence="9 10">NCTC11801</strain>
    </source>
</reference>
<dbReference type="SUPFAM" id="SSF90123">
    <property type="entry name" value="ABC transporter transmembrane region"/>
    <property type="match status" value="1"/>
</dbReference>
<comment type="subcellular location">
    <subcellularLocation>
        <location evidence="1">Cell membrane</location>
        <topology evidence="1">Multi-pass membrane protein</topology>
    </subcellularLocation>
</comment>
<dbReference type="EMBL" id="UGTZ01000001">
    <property type="protein sequence ID" value="SUC29550.1"/>
    <property type="molecule type" value="Genomic_DNA"/>
</dbReference>
<sequence length="661" mass="74671">MKASNFHDIINQYFKILGEPFTTPAISYDNKYILNNINEFIDNDFFTYQYIPIIDFSEKKLPLLFIMEITDGKYIIIKNQSGQLTNLTTDLTITPQLIESKNLFSFSSNEKTLNEDSIYQSLIKLTPKSSLFSLPLIVFALLLPLYSNLFNSRLVYSESVSSLLYISFIFIVVIGLEFFIKHIINEQNIKKIKLNISIFNRYFVNLLKQSSCKSASIKVRTAEASILQVWEIKPQIIYDIGLAILFSFCIVGMLGLYSLLLLSYYAGFIFLCLHIRFLSYKNMLRANTLNYEKSAMYYSLEQKKHELCFARDDYFKQYISIKTNEDEKIKLKLNEANHHWMEIIKVNTFLSMIVMYIASYLAIGDGSLSLASIIAVMIINGRLSGAITSAINRLFIVKTHLFHIKSSIAQLKNNQLIHFKVDGITTDSITHFSAKNLSVSIHGKTIINPLNIEAKPGDVIGITGISGVGKTSLMKALCGTSEYSSGDITINGIGIDEISQSFLTEKIAYHNGISAFIHGSIRDNFNFYGVFDNSIIVRLTKLCCPNLLISKETLDDTLVTDIAASTGEKQKLQLVLALLKQPDMLFLDESTSFMATSDALSFLQLMKQEFELDKSIIFLSTHDLGLASFFTTHIELSPGHAKRISSPQHHNEIVIPKINLS</sequence>
<keyword evidence="4 9" id="KW-0067">ATP-binding</keyword>
<evidence type="ECO:0000256" key="6">
    <source>
        <dbReference type="ARBA" id="ARBA00023136"/>
    </source>
</evidence>
<feature type="transmembrane region" description="Helical" evidence="7">
    <location>
        <begin position="162"/>
        <end position="184"/>
    </location>
</feature>
<evidence type="ECO:0000256" key="2">
    <source>
        <dbReference type="ARBA" id="ARBA00022692"/>
    </source>
</evidence>
<dbReference type="Gene3D" id="3.40.50.300">
    <property type="entry name" value="P-loop containing nucleotide triphosphate hydrolases"/>
    <property type="match status" value="1"/>
</dbReference>
<dbReference type="GO" id="GO:0016887">
    <property type="term" value="F:ATP hydrolysis activity"/>
    <property type="evidence" value="ECO:0007669"/>
    <property type="project" value="InterPro"/>
</dbReference>
<dbReference type="RefSeq" id="WP_115166481.1">
    <property type="nucleotide sequence ID" value="NZ_CP077317.1"/>
</dbReference>
<dbReference type="SUPFAM" id="SSF52540">
    <property type="entry name" value="P-loop containing nucleoside triphosphate hydrolases"/>
    <property type="match status" value="1"/>
</dbReference>
<dbReference type="EC" id="3.6.3.44" evidence="9"/>
<evidence type="ECO:0000256" key="3">
    <source>
        <dbReference type="ARBA" id="ARBA00022741"/>
    </source>
</evidence>
<keyword evidence="3" id="KW-0547">Nucleotide-binding</keyword>
<dbReference type="InterPro" id="IPR003439">
    <property type="entry name" value="ABC_transporter-like_ATP-bd"/>
</dbReference>
<dbReference type="InterPro" id="IPR036640">
    <property type="entry name" value="ABC1_TM_sf"/>
</dbReference>
<dbReference type="SMART" id="SM00382">
    <property type="entry name" value="AAA"/>
    <property type="match status" value="1"/>
</dbReference>
<evidence type="ECO:0000256" key="7">
    <source>
        <dbReference type="SAM" id="Phobius"/>
    </source>
</evidence>
<keyword evidence="5 7" id="KW-1133">Transmembrane helix</keyword>
<dbReference type="InterPro" id="IPR003593">
    <property type="entry name" value="AAA+_ATPase"/>
</dbReference>
<feature type="domain" description="ABC transporter" evidence="8">
    <location>
        <begin position="432"/>
        <end position="661"/>
    </location>
</feature>
<evidence type="ECO:0000256" key="1">
    <source>
        <dbReference type="ARBA" id="ARBA00004651"/>
    </source>
</evidence>
<dbReference type="Proteomes" id="UP000254208">
    <property type="component" value="Unassembled WGS sequence"/>
</dbReference>
<dbReference type="GO" id="GO:0005524">
    <property type="term" value="F:ATP binding"/>
    <property type="evidence" value="ECO:0007669"/>
    <property type="project" value="UniProtKB-KW"/>
</dbReference>
<protein>
    <submittedName>
        <fullName evidence="9">Multidrug resistance ABC transporter ATP-binding and permease protein</fullName>
        <ecNumber evidence="9">3.6.3.44</ecNumber>
    </submittedName>
</protein>
<accession>A0A379FLB9</accession>
<feature type="transmembrane region" description="Helical" evidence="7">
    <location>
        <begin position="131"/>
        <end position="150"/>
    </location>
</feature>
<gene>
    <name evidence="9" type="primary">lmrA</name>
    <name evidence="9" type="ORF">NCTC11801_00453</name>
</gene>
<dbReference type="AlphaFoldDB" id="A0A379FLB9"/>
<keyword evidence="9" id="KW-0378">Hydrolase</keyword>
<name>A0A379FLB9_PRORE</name>
<dbReference type="GeneID" id="93671578"/>
<organism evidence="9 10">
    <name type="scientific">Providencia rettgeri</name>
    <dbReference type="NCBI Taxonomy" id="587"/>
    <lineage>
        <taxon>Bacteria</taxon>
        <taxon>Pseudomonadati</taxon>
        <taxon>Pseudomonadota</taxon>
        <taxon>Gammaproteobacteria</taxon>
        <taxon>Enterobacterales</taxon>
        <taxon>Morganellaceae</taxon>
        <taxon>Providencia</taxon>
    </lineage>
</organism>
<dbReference type="PANTHER" id="PTHR43158">
    <property type="entry name" value="SKFA PEPTIDE EXPORT ATP-BINDING PROTEIN SKFE"/>
    <property type="match status" value="1"/>
</dbReference>
<dbReference type="Pfam" id="PF00005">
    <property type="entry name" value="ABC_tran"/>
    <property type="match status" value="1"/>
</dbReference>
<evidence type="ECO:0000259" key="8">
    <source>
        <dbReference type="PROSITE" id="PS50893"/>
    </source>
</evidence>
<dbReference type="PROSITE" id="PS50893">
    <property type="entry name" value="ABC_TRANSPORTER_2"/>
    <property type="match status" value="1"/>
</dbReference>
<dbReference type="PANTHER" id="PTHR43158:SF2">
    <property type="entry name" value="SKFA PEPTIDE EXPORT ATP-BINDING PROTEIN SKFE"/>
    <property type="match status" value="1"/>
</dbReference>